<gene>
    <name evidence="1" type="ORF">D0865_11454</name>
</gene>
<evidence type="ECO:0000313" key="2">
    <source>
        <dbReference type="Proteomes" id="UP000270230"/>
    </source>
</evidence>
<protein>
    <submittedName>
        <fullName evidence="1">Uncharacterized protein</fullName>
    </submittedName>
</protein>
<sequence length="159" mass="17189">MGFGDQPQGSPDRIGGTWKIRRIGSVIVNDDPATLETLYARDTHKGIILSTPLQLKLEQGSHNTITIGGLNNSVEGNIDFQGPDIDRLIVYPPEPAGDDARKHHGQPHHGQMDNMYCPTDCRSHGLAVCDIPEFEKVHHCGGNGHMGGGWNSAPGGQKH</sequence>
<dbReference type="AlphaFoldDB" id="A0A3M7BUG3"/>
<reference evidence="1 2" key="1">
    <citation type="journal article" date="2018" name="BMC Genomics">
        <title>Genomic evidence for intraspecific hybridization in a clonal and extremely halotolerant yeast.</title>
        <authorList>
            <person name="Gostincar C."/>
            <person name="Stajich J.E."/>
            <person name="Zupancic J."/>
            <person name="Zalar P."/>
            <person name="Gunde-Cimerman N."/>
        </authorList>
    </citation>
    <scope>NUCLEOTIDE SEQUENCE [LARGE SCALE GENOMIC DNA]</scope>
    <source>
        <strain evidence="1 2">EXF-151</strain>
    </source>
</reference>
<name>A0A3M7BUG3_HORWE</name>
<proteinExistence type="predicted"/>
<dbReference type="Proteomes" id="UP000270230">
    <property type="component" value="Unassembled WGS sequence"/>
</dbReference>
<dbReference type="EMBL" id="QWIN01001227">
    <property type="protein sequence ID" value="RMY43150.1"/>
    <property type="molecule type" value="Genomic_DNA"/>
</dbReference>
<evidence type="ECO:0000313" key="1">
    <source>
        <dbReference type="EMBL" id="RMY43150.1"/>
    </source>
</evidence>
<accession>A0A3M7BUG3</accession>
<comment type="caution">
    <text evidence="1">The sequence shown here is derived from an EMBL/GenBank/DDBJ whole genome shotgun (WGS) entry which is preliminary data.</text>
</comment>
<dbReference type="VEuPathDB" id="FungiDB:BTJ68_05109"/>
<organism evidence="1 2">
    <name type="scientific">Hortaea werneckii</name>
    <name type="common">Black yeast</name>
    <name type="synonym">Cladosporium werneckii</name>
    <dbReference type="NCBI Taxonomy" id="91943"/>
    <lineage>
        <taxon>Eukaryota</taxon>
        <taxon>Fungi</taxon>
        <taxon>Dikarya</taxon>
        <taxon>Ascomycota</taxon>
        <taxon>Pezizomycotina</taxon>
        <taxon>Dothideomycetes</taxon>
        <taxon>Dothideomycetidae</taxon>
        <taxon>Mycosphaerellales</taxon>
        <taxon>Teratosphaeriaceae</taxon>
        <taxon>Hortaea</taxon>
    </lineage>
</organism>
<dbReference type="OrthoDB" id="3426327at2759"/>